<dbReference type="InterPro" id="IPR036188">
    <property type="entry name" value="FAD/NAD-bd_sf"/>
</dbReference>
<reference evidence="6 7" key="1">
    <citation type="journal article" date="2018" name="New Phytol.">
        <title>Phylogenomics of Endogonaceae and evolution of mycorrhizas within Mucoromycota.</title>
        <authorList>
            <person name="Chang Y."/>
            <person name="Desiro A."/>
            <person name="Na H."/>
            <person name="Sandor L."/>
            <person name="Lipzen A."/>
            <person name="Clum A."/>
            <person name="Barry K."/>
            <person name="Grigoriev I.V."/>
            <person name="Martin F.M."/>
            <person name="Stajich J.E."/>
            <person name="Smith M.E."/>
            <person name="Bonito G."/>
            <person name="Spatafora J.W."/>
        </authorList>
    </citation>
    <scope>NUCLEOTIDE SEQUENCE [LARGE SCALE GENOMIC DNA]</scope>
    <source>
        <strain evidence="6 7">GMNB39</strain>
    </source>
</reference>
<keyword evidence="7" id="KW-1185">Reference proteome</keyword>
<dbReference type="InterPro" id="IPR002938">
    <property type="entry name" value="FAD-bd"/>
</dbReference>
<evidence type="ECO:0000313" key="6">
    <source>
        <dbReference type="EMBL" id="RUP43145.1"/>
    </source>
</evidence>
<dbReference type="Gene3D" id="3.40.30.20">
    <property type="match status" value="1"/>
</dbReference>
<protein>
    <submittedName>
        <fullName evidence="6">FAD binding domain-containing protein</fullName>
    </submittedName>
</protein>
<evidence type="ECO:0000256" key="1">
    <source>
        <dbReference type="ARBA" id="ARBA00001974"/>
    </source>
</evidence>
<dbReference type="Pfam" id="PF01494">
    <property type="entry name" value="FAD_binding_3"/>
    <property type="match status" value="1"/>
</dbReference>
<dbReference type="Proteomes" id="UP000268093">
    <property type="component" value="Unassembled WGS sequence"/>
</dbReference>
<dbReference type="SUPFAM" id="SSF51905">
    <property type="entry name" value="FAD/NAD(P)-binding domain"/>
    <property type="match status" value="1"/>
</dbReference>
<comment type="cofactor">
    <cofactor evidence="1">
        <name>FAD</name>
        <dbReference type="ChEBI" id="CHEBI:57692"/>
    </cofactor>
</comment>
<dbReference type="InterPro" id="IPR050641">
    <property type="entry name" value="RIFMO-like"/>
</dbReference>
<proteinExistence type="predicted"/>
<dbReference type="PANTHER" id="PTHR43004:SF19">
    <property type="entry name" value="BINDING MONOOXYGENASE, PUTATIVE (JCVI)-RELATED"/>
    <property type="match status" value="1"/>
</dbReference>
<evidence type="ECO:0000313" key="7">
    <source>
        <dbReference type="Proteomes" id="UP000268093"/>
    </source>
</evidence>
<name>A0A433CX41_9FUNG</name>
<dbReference type="GO" id="GO:0071949">
    <property type="term" value="F:FAD binding"/>
    <property type="evidence" value="ECO:0007669"/>
    <property type="project" value="InterPro"/>
</dbReference>
<dbReference type="Gene3D" id="3.50.50.60">
    <property type="entry name" value="FAD/NAD(P)-binding domain"/>
    <property type="match status" value="1"/>
</dbReference>
<dbReference type="OrthoDB" id="2690153at2759"/>
<dbReference type="PRINTS" id="PR00420">
    <property type="entry name" value="RNGMNOXGNASE"/>
</dbReference>
<gene>
    <name evidence="6" type="ORF">BC936DRAFT_137555</name>
</gene>
<evidence type="ECO:0000256" key="4">
    <source>
        <dbReference type="ARBA" id="ARBA00023002"/>
    </source>
</evidence>
<dbReference type="Gene3D" id="3.30.70.2450">
    <property type="match status" value="1"/>
</dbReference>
<sequence length="579" mass="64824">MHLDPTQSKQIQMLVITTLHILHQTHKPSLHICSTSSETSGIQDERHQHIAPVQRKELTLEDVQALVNRRTAPVKISISNPSWITTFHINERMVNGLRRGRAFVAGDAAHCHSPVGGQGLNTGVQDAHNLGWKLAFAVQGKVRDVDLLLDSYNAEREPIGNSVVNATSYLTRIISQQNYLVYLARLYIIPYFVRTERFQKEMRARAMGTGIGYPDSPLNHPTPSILRQKRRRQGWLGWFLSLFLGKPSCLIEPGEHLHDGTLKMPRFRPGHATLMLYDVIRGTTTHTLFLFSSGNGVTQESNALVGKVLDVSRRYRKTITPVVISFVNGISQGDFDDAGNYVERTFVETHPVLHNLFGVKKGSQAILLVRPDIYIAFSATAEEVEGGELDKFLEGRSRPTFFLCQWCRTLDNLPSICFGSPKSSRLSSVMVPMAAAVMMSPKAMTIIFIKSTTLFMLCLSDDTEDENITSATISEHCTHVRIHDDAGLRAIWSRVEGKPDVAFVVDSGKRTYIIRPTVCLVTVQEPFSRLTFAKTRPCFRLTASYAAFSRRSRRLAINAFGLCDREYLARHAEPPAGHA</sequence>
<dbReference type="GO" id="GO:0016709">
    <property type="term" value="F:oxidoreductase activity, acting on paired donors, with incorporation or reduction of molecular oxygen, NAD(P)H as one donor, and incorporation of one atom of oxygen"/>
    <property type="evidence" value="ECO:0007669"/>
    <property type="project" value="UniProtKB-ARBA"/>
</dbReference>
<keyword evidence="2" id="KW-0285">Flavoprotein</keyword>
<keyword evidence="3" id="KW-0274">FAD</keyword>
<evidence type="ECO:0000256" key="3">
    <source>
        <dbReference type="ARBA" id="ARBA00022827"/>
    </source>
</evidence>
<organism evidence="6 7">
    <name type="scientific">Jimgerdemannia flammicorona</name>
    <dbReference type="NCBI Taxonomy" id="994334"/>
    <lineage>
        <taxon>Eukaryota</taxon>
        <taxon>Fungi</taxon>
        <taxon>Fungi incertae sedis</taxon>
        <taxon>Mucoromycota</taxon>
        <taxon>Mucoromycotina</taxon>
        <taxon>Endogonomycetes</taxon>
        <taxon>Endogonales</taxon>
        <taxon>Endogonaceae</taxon>
        <taxon>Jimgerdemannia</taxon>
    </lineage>
</organism>
<dbReference type="EMBL" id="RBNI01011599">
    <property type="protein sequence ID" value="RUP43145.1"/>
    <property type="molecule type" value="Genomic_DNA"/>
</dbReference>
<accession>A0A433CX41</accession>
<feature type="domain" description="FAD-binding" evidence="5">
    <location>
        <begin position="19"/>
        <end position="166"/>
    </location>
</feature>
<dbReference type="AlphaFoldDB" id="A0A433CX41"/>
<evidence type="ECO:0000256" key="2">
    <source>
        <dbReference type="ARBA" id="ARBA00022630"/>
    </source>
</evidence>
<dbReference type="PANTHER" id="PTHR43004">
    <property type="entry name" value="TRK SYSTEM POTASSIUM UPTAKE PROTEIN"/>
    <property type="match status" value="1"/>
</dbReference>
<comment type="caution">
    <text evidence="6">The sequence shown here is derived from an EMBL/GenBank/DDBJ whole genome shotgun (WGS) entry which is preliminary data.</text>
</comment>
<keyword evidence="4" id="KW-0560">Oxidoreductase</keyword>
<dbReference type="InterPro" id="IPR038220">
    <property type="entry name" value="PHOX_C_sf"/>
</dbReference>
<evidence type="ECO:0000259" key="5">
    <source>
        <dbReference type="Pfam" id="PF01494"/>
    </source>
</evidence>